<dbReference type="PIRSF" id="PIRSF000709">
    <property type="entry name" value="6PFK_2-Ptase"/>
    <property type="match status" value="1"/>
</dbReference>
<dbReference type="GO" id="GO:0045820">
    <property type="term" value="P:negative regulation of glycolytic process"/>
    <property type="evidence" value="ECO:0007669"/>
    <property type="project" value="TreeGrafter"/>
</dbReference>
<dbReference type="EC" id="3.1.3.73" evidence="4"/>
<feature type="binding site" evidence="3">
    <location>
        <begin position="8"/>
        <end position="15"/>
    </location>
    <ligand>
        <name>substrate</name>
    </ligand>
</feature>
<dbReference type="SMART" id="SM00855">
    <property type="entry name" value="PGAM"/>
    <property type="match status" value="1"/>
</dbReference>
<evidence type="ECO:0000256" key="1">
    <source>
        <dbReference type="ARBA" id="ARBA00022801"/>
    </source>
</evidence>
<dbReference type="InterPro" id="IPR001345">
    <property type="entry name" value="PG/BPGM_mutase_AS"/>
</dbReference>
<feature type="binding site" evidence="3">
    <location>
        <begin position="112"/>
        <end position="113"/>
    </location>
    <ligand>
        <name>substrate</name>
    </ligand>
</feature>
<dbReference type="PANTHER" id="PTHR46517:SF1">
    <property type="entry name" value="FRUCTOSE-2,6-BISPHOSPHATASE TIGAR"/>
    <property type="match status" value="1"/>
</dbReference>
<dbReference type="SUPFAM" id="SSF53254">
    <property type="entry name" value="Phosphoglycerate mutase-like"/>
    <property type="match status" value="1"/>
</dbReference>
<name>A0A6N2ZNQ4_9BACT</name>
<dbReference type="GO" id="GO:0005829">
    <property type="term" value="C:cytosol"/>
    <property type="evidence" value="ECO:0007669"/>
    <property type="project" value="TreeGrafter"/>
</dbReference>
<feature type="binding site" evidence="3">
    <location>
        <position position="95"/>
    </location>
    <ligand>
        <name>substrate</name>
    </ligand>
</feature>
<organism evidence="4">
    <name type="scientific">Paraprevotella clara</name>
    <dbReference type="NCBI Taxonomy" id="454154"/>
    <lineage>
        <taxon>Bacteria</taxon>
        <taxon>Pseudomonadati</taxon>
        <taxon>Bacteroidota</taxon>
        <taxon>Bacteroidia</taxon>
        <taxon>Bacteroidales</taxon>
        <taxon>Prevotellaceae</taxon>
        <taxon>Paraprevotella</taxon>
    </lineage>
</organism>
<dbReference type="RefSeq" id="WP_302018792.1">
    <property type="nucleotide sequence ID" value="NZ_CACRUT010000006.1"/>
</dbReference>
<dbReference type="PANTHER" id="PTHR46517">
    <property type="entry name" value="FRUCTOSE-2,6-BISPHOSPHATASE TIGAR"/>
    <property type="match status" value="1"/>
</dbReference>
<protein>
    <submittedName>
        <fullName evidence="4">Alpha-ribazole phosphatase</fullName>
        <ecNumber evidence="4">3.1.3.73</ecNumber>
    </submittedName>
</protein>
<feature type="active site" description="Proton donor/acceptor" evidence="2">
    <location>
        <position position="82"/>
    </location>
</feature>
<evidence type="ECO:0000256" key="2">
    <source>
        <dbReference type="PIRSR" id="PIRSR613078-1"/>
    </source>
</evidence>
<dbReference type="CDD" id="cd07067">
    <property type="entry name" value="HP_PGM_like"/>
    <property type="match status" value="1"/>
</dbReference>
<dbReference type="PROSITE" id="PS00175">
    <property type="entry name" value="PG_MUTASE"/>
    <property type="match status" value="1"/>
</dbReference>
<dbReference type="Pfam" id="PF00300">
    <property type="entry name" value="His_Phos_1"/>
    <property type="match status" value="1"/>
</dbReference>
<dbReference type="EMBL" id="CACRUT010000006">
    <property type="protein sequence ID" value="VYT79707.1"/>
    <property type="molecule type" value="Genomic_DNA"/>
</dbReference>
<dbReference type="GO" id="GO:0043755">
    <property type="term" value="F:alpha-ribazole phosphatase activity"/>
    <property type="evidence" value="ECO:0007669"/>
    <property type="project" value="UniProtKB-EC"/>
</dbReference>
<dbReference type="Gene3D" id="3.40.50.1240">
    <property type="entry name" value="Phosphoglycerate mutase-like"/>
    <property type="match status" value="1"/>
</dbReference>
<sequence length="185" mass="21012">MTELYLVRHGQTEENAAHILQGHMPGHLSHEGIAQAQALRDELKNIRFDALLCSDLKRCMDTAMILNEPHGLPLESTSLLRERDWGPFTGMDILKARTKIDHRAEPVESMFRRAETFLLDTVSRYKDKRVLVVSHGLFCRVIQAACSGKTIRDIPRMDNAEVRRLILTPPFSFSCQREETGATAN</sequence>
<dbReference type="InterPro" id="IPR051695">
    <property type="entry name" value="Phosphoglycerate_Mutase"/>
</dbReference>
<accession>A0A6N2ZNQ4</accession>
<feature type="binding site" evidence="3">
    <location>
        <position position="58"/>
    </location>
    <ligand>
        <name>substrate</name>
    </ligand>
</feature>
<reference evidence="4" key="1">
    <citation type="submission" date="2019-11" db="EMBL/GenBank/DDBJ databases">
        <authorList>
            <person name="Feng L."/>
        </authorList>
    </citation>
    <scope>NUCLEOTIDE SEQUENCE</scope>
    <source>
        <strain evidence="4">PclaraLFYP37</strain>
    </source>
</reference>
<feature type="active site" description="Tele-phosphohistidine intermediate" evidence="2">
    <location>
        <position position="9"/>
    </location>
</feature>
<proteinExistence type="predicted"/>
<evidence type="ECO:0000256" key="3">
    <source>
        <dbReference type="PIRSR" id="PIRSR613078-2"/>
    </source>
</evidence>
<keyword evidence="1 4" id="KW-0378">Hydrolase</keyword>
<evidence type="ECO:0000313" key="4">
    <source>
        <dbReference type="EMBL" id="VYT79707.1"/>
    </source>
</evidence>
<dbReference type="InterPro" id="IPR029033">
    <property type="entry name" value="His_PPase_superfam"/>
</dbReference>
<dbReference type="InterPro" id="IPR013078">
    <property type="entry name" value="His_Pase_superF_clade-1"/>
</dbReference>
<dbReference type="AlphaFoldDB" id="A0A6N2ZNQ4"/>
<dbReference type="GO" id="GO:0043456">
    <property type="term" value="P:regulation of pentose-phosphate shunt"/>
    <property type="evidence" value="ECO:0007669"/>
    <property type="project" value="TreeGrafter"/>
</dbReference>
<dbReference type="GO" id="GO:0004331">
    <property type="term" value="F:fructose-2,6-bisphosphate 2-phosphatase activity"/>
    <property type="evidence" value="ECO:0007669"/>
    <property type="project" value="TreeGrafter"/>
</dbReference>
<gene>
    <name evidence="4" type="primary">cobC</name>
    <name evidence="4" type="ORF">PCLFYP37_01144</name>
</gene>